<name>A0A5B8RTV5_9BURK</name>
<evidence type="ECO:0008006" key="4">
    <source>
        <dbReference type="Google" id="ProtNLM"/>
    </source>
</evidence>
<dbReference type="AlphaFoldDB" id="A0A5B8RTV5"/>
<keyword evidence="3" id="KW-1185">Reference proteome</keyword>
<evidence type="ECO:0000313" key="3">
    <source>
        <dbReference type="Proteomes" id="UP000321199"/>
    </source>
</evidence>
<proteinExistence type="predicted"/>
<protein>
    <recommendedName>
        <fullName evidence="4">Helix-turn-helix domain-containing protein</fullName>
    </recommendedName>
</protein>
<dbReference type="RefSeq" id="WP_146911688.1">
    <property type="nucleotide sequence ID" value="NZ_CP042344.1"/>
</dbReference>
<organism evidence="2 3">
    <name type="scientific">Comamonas flocculans</name>
    <dbReference type="NCBI Taxonomy" id="2597701"/>
    <lineage>
        <taxon>Bacteria</taxon>
        <taxon>Pseudomonadati</taxon>
        <taxon>Pseudomonadota</taxon>
        <taxon>Betaproteobacteria</taxon>
        <taxon>Burkholderiales</taxon>
        <taxon>Comamonadaceae</taxon>
        <taxon>Comamonas</taxon>
    </lineage>
</organism>
<dbReference type="KEGG" id="cof:FOZ74_03025"/>
<reference evidence="2 3" key="1">
    <citation type="submission" date="2019-07" db="EMBL/GenBank/DDBJ databases">
        <title>Complete genome sequence of Comamonas sp. NLF 7-7 isolated from livestock.</title>
        <authorList>
            <person name="Kim D.H."/>
            <person name="Kim J.G."/>
        </authorList>
    </citation>
    <scope>NUCLEOTIDE SEQUENCE [LARGE SCALE GENOMIC DNA]</scope>
    <source>
        <strain evidence="2 3">NLF 7-7</strain>
    </source>
</reference>
<gene>
    <name evidence="2" type="ORF">FOZ74_03025</name>
</gene>
<feature type="region of interest" description="Disordered" evidence="1">
    <location>
        <begin position="1"/>
        <end position="35"/>
    </location>
</feature>
<dbReference type="Proteomes" id="UP000321199">
    <property type="component" value="Chromosome"/>
</dbReference>
<evidence type="ECO:0000256" key="1">
    <source>
        <dbReference type="SAM" id="MobiDB-lite"/>
    </source>
</evidence>
<evidence type="ECO:0000313" key="2">
    <source>
        <dbReference type="EMBL" id="QEA12094.1"/>
    </source>
</evidence>
<dbReference type="EMBL" id="CP042344">
    <property type="protein sequence ID" value="QEA12094.1"/>
    <property type="molecule type" value="Genomic_DNA"/>
</dbReference>
<accession>A0A5B8RTV5</accession>
<dbReference type="OrthoDB" id="8859808at2"/>
<sequence>MTDTSKQKAPVVSATKGFSNTTSKPRHSTKSSATEAQYRRIIEALRIGPKTSHDLRVLGAYHPAGRVKELNDKFGFVIDSDRVSLWDAWGFEHRNCARYHLLREPDNADALLGLARA</sequence>